<dbReference type="SUPFAM" id="SSF89392">
    <property type="entry name" value="Prokaryotic lipoproteins and lipoprotein localization factors"/>
    <property type="match status" value="1"/>
</dbReference>
<feature type="chain" id="PRO_5018786649" evidence="1">
    <location>
        <begin position="22"/>
        <end position="220"/>
    </location>
</feature>
<dbReference type="InterPro" id="IPR029046">
    <property type="entry name" value="LolA/LolB/LppX"/>
</dbReference>
<proteinExistence type="predicted"/>
<protein>
    <submittedName>
        <fullName evidence="2">Outer membrane lipoprotein carrier protein LolA</fullName>
    </submittedName>
</protein>
<accession>A0A3S0KNK2</accession>
<sequence>MKKAVLLPLTAALALLPQAGAQTANDVLYKVDQMQKNARDLSFRLTGRLTMGGAGQNMDVFVKTIPAREVVRMEFRQPQSLSGDVIVSDRKEVRQYWSMSNQITVTGVGNAARQAGLGLDFSQLGSAANLGSNYNVSLLSTSNAGGGRLFKLQAKPKTNPQAGTAHVWVTDRGWRPTRVQMFGPQGELMVDLNVGNFSTNTGVTEAQLRSLPRGARVVQQ</sequence>
<feature type="signal peptide" evidence="1">
    <location>
        <begin position="1"/>
        <end position="21"/>
    </location>
</feature>
<dbReference type="AlphaFoldDB" id="A0A3S0KNK2"/>
<evidence type="ECO:0000313" key="2">
    <source>
        <dbReference type="EMBL" id="RTR30843.1"/>
    </source>
</evidence>
<dbReference type="Gene3D" id="2.50.20.10">
    <property type="entry name" value="Lipoprotein localisation LolA/LolB/LppX"/>
    <property type="match status" value="1"/>
</dbReference>
<evidence type="ECO:0000313" key="3">
    <source>
        <dbReference type="Proteomes" id="UP000277766"/>
    </source>
</evidence>
<organism evidence="2 3">
    <name type="scientific">Deinococcus radiophilus</name>
    <dbReference type="NCBI Taxonomy" id="32062"/>
    <lineage>
        <taxon>Bacteria</taxon>
        <taxon>Thermotogati</taxon>
        <taxon>Deinococcota</taxon>
        <taxon>Deinococci</taxon>
        <taxon>Deinococcales</taxon>
        <taxon>Deinococcaceae</taxon>
        <taxon>Deinococcus</taxon>
    </lineage>
</organism>
<dbReference type="OrthoDB" id="63471at2"/>
<keyword evidence="2" id="KW-0449">Lipoprotein</keyword>
<dbReference type="RefSeq" id="WP_126350871.1">
    <property type="nucleotide sequence ID" value="NZ_CP086380.1"/>
</dbReference>
<name>A0A3S0KNK2_9DEIO</name>
<gene>
    <name evidence="2" type="ORF">EJ104_00905</name>
</gene>
<dbReference type="Proteomes" id="UP000277766">
    <property type="component" value="Unassembled WGS sequence"/>
</dbReference>
<keyword evidence="3" id="KW-1185">Reference proteome</keyword>
<dbReference type="CDD" id="cd16324">
    <property type="entry name" value="LolA_fold-like"/>
    <property type="match status" value="1"/>
</dbReference>
<dbReference type="EMBL" id="RXPE01000001">
    <property type="protein sequence ID" value="RTR30843.1"/>
    <property type="molecule type" value="Genomic_DNA"/>
</dbReference>
<keyword evidence="1" id="KW-0732">Signal</keyword>
<comment type="caution">
    <text evidence="2">The sequence shown here is derived from an EMBL/GenBank/DDBJ whole genome shotgun (WGS) entry which is preliminary data.</text>
</comment>
<evidence type="ECO:0000256" key="1">
    <source>
        <dbReference type="SAM" id="SignalP"/>
    </source>
</evidence>
<reference evidence="2 3" key="1">
    <citation type="submission" date="2018-12" db="EMBL/GenBank/DDBJ databases">
        <title>Deinococcus radiophilus ATCC 27603 genome sequencing and assembly.</title>
        <authorList>
            <person name="Maclea K.S."/>
            <person name="Maynard C.R."/>
        </authorList>
    </citation>
    <scope>NUCLEOTIDE SEQUENCE [LARGE SCALE GENOMIC DNA]</scope>
    <source>
        <strain evidence="2 3">ATCC 27603</strain>
    </source>
</reference>